<feature type="compositionally biased region" description="Pro residues" evidence="1">
    <location>
        <begin position="209"/>
        <end position="219"/>
    </location>
</feature>
<dbReference type="InParanoid" id="A0A165FJR3"/>
<gene>
    <name evidence="2" type="ORF">CALCODRAFT_299309</name>
</gene>
<dbReference type="OrthoDB" id="292964at2759"/>
<organism evidence="2 3">
    <name type="scientific">Calocera cornea HHB12733</name>
    <dbReference type="NCBI Taxonomy" id="1353952"/>
    <lineage>
        <taxon>Eukaryota</taxon>
        <taxon>Fungi</taxon>
        <taxon>Dikarya</taxon>
        <taxon>Basidiomycota</taxon>
        <taxon>Agaricomycotina</taxon>
        <taxon>Dacrymycetes</taxon>
        <taxon>Dacrymycetales</taxon>
        <taxon>Dacrymycetaceae</taxon>
        <taxon>Calocera</taxon>
    </lineage>
</organism>
<feature type="compositionally biased region" description="Low complexity" evidence="1">
    <location>
        <begin position="1"/>
        <end position="26"/>
    </location>
</feature>
<evidence type="ECO:0000313" key="3">
    <source>
        <dbReference type="Proteomes" id="UP000076842"/>
    </source>
</evidence>
<dbReference type="EMBL" id="KV423971">
    <property type="protein sequence ID" value="KZT56854.1"/>
    <property type="molecule type" value="Genomic_DNA"/>
</dbReference>
<dbReference type="AlphaFoldDB" id="A0A165FJR3"/>
<feature type="compositionally biased region" description="Low complexity" evidence="1">
    <location>
        <begin position="230"/>
        <end position="243"/>
    </location>
</feature>
<name>A0A165FJR3_9BASI</name>
<feature type="compositionally biased region" description="Low complexity" evidence="1">
    <location>
        <begin position="194"/>
        <end position="208"/>
    </location>
</feature>
<feature type="compositionally biased region" description="Basic and acidic residues" evidence="1">
    <location>
        <begin position="413"/>
        <end position="426"/>
    </location>
</feature>
<dbReference type="InterPro" id="IPR036873">
    <property type="entry name" value="Rhodanese-like_dom_sf"/>
</dbReference>
<feature type="region of interest" description="Disordered" evidence="1">
    <location>
        <begin position="398"/>
        <end position="426"/>
    </location>
</feature>
<feature type="compositionally biased region" description="Polar residues" evidence="1">
    <location>
        <begin position="126"/>
        <end position="140"/>
    </location>
</feature>
<protein>
    <submittedName>
        <fullName evidence="2">Uncharacterized protein</fullName>
    </submittedName>
</protein>
<sequence>MPGTPLPFTLPVSPPSSSSGPSFPATPDQPMSPGAQPAPRSIADRLSMLRQHGLQDMGLSETSHAGTAPVSNGKRISRETAKATTSPSSPTPSLPSHTGSSAHSRLSDIPSLLPSASILPSAPSSRPTSGHSGSPAQPSQDPRRPTPIQTESEFDNTFPTLSALEAQFPSMPSVPTELPGLPSVPGHRPSDSLSSKPPSRPESTSRPRTTPPPIPPKPISPHASGQTGASHGRPPSVSSVRSHPTGGRHNIPTSISPKELYDYLQYDTHSILLLDIRDQVDYLNCHIAIPPSSRSARVQLEPTLIDRPSLTSNAIESALSLNPPEEAAAFQSRAKYSIVVMCDEASTNLGKSVLMQTLVSVIWENEFSDRKKLDKPPIVLVGGLKAWRADLGEEGLEGREVGKKPRTNGRLPAIEERRPAEPHRERVEALREERGRSSLDQLPNRIWCAYAWHSFVVLDADVE</sequence>
<feature type="compositionally biased region" description="Low complexity" evidence="1">
    <location>
        <begin position="94"/>
        <end position="125"/>
    </location>
</feature>
<evidence type="ECO:0000256" key="1">
    <source>
        <dbReference type="SAM" id="MobiDB-lite"/>
    </source>
</evidence>
<proteinExistence type="predicted"/>
<feature type="region of interest" description="Disordered" evidence="1">
    <location>
        <begin position="1"/>
        <end position="254"/>
    </location>
</feature>
<reference evidence="2 3" key="1">
    <citation type="journal article" date="2016" name="Mol. Biol. Evol.">
        <title>Comparative Genomics of Early-Diverging Mushroom-Forming Fungi Provides Insights into the Origins of Lignocellulose Decay Capabilities.</title>
        <authorList>
            <person name="Nagy L.G."/>
            <person name="Riley R."/>
            <person name="Tritt A."/>
            <person name="Adam C."/>
            <person name="Daum C."/>
            <person name="Floudas D."/>
            <person name="Sun H."/>
            <person name="Yadav J.S."/>
            <person name="Pangilinan J."/>
            <person name="Larsson K.H."/>
            <person name="Matsuura K."/>
            <person name="Barry K."/>
            <person name="Labutti K."/>
            <person name="Kuo R."/>
            <person name="Ohm R.A."/>
            <person name="Bhattacharya S.S."/>
            <person name="Shirouzu T."/>
            <person name="Yoshinaga Y."/>
            <person name="Martin F.M."/>
            <person name="Grigoriev I.V."/>
            <person name="Hibbett D.S."/>
        </authorList>
    </citation>
    <scope>NUCLEOTIDE SEQUENCE [LARGE SCALE GENOMIC DNA]</scope>
    <source>
        <strain evidence="2 3">HHB12733</strain>
    </source>
</reference>
<keyword evidence="3" id="KW-1185">Reference proteome</keyword>
<dbReference type="Gene3D" id="3.40.250.10">
    <property type="entry name" value="Rhodanese-like domain"/>
    <property type="match status" value="1"/>
</dbReference>
<dbReference type="SUPFAM" id="SSF52821">
    <property type="entry name" value="Rhodanese/Cell cycle control phosphatase"/>
    <property type="match status" value="1"/>
</dbReference>
<feature type="compositionally biased region" description="Polar residues" evidence="1">
    <location>
        <begin position="147"/>
        <end position="160"/>
    </location>
</feature>
<dbReference type="Proteomes" id="UP000076842">
    <property type="component" value="Unassembled WGS sequence"/>
</dbReference>
<evidence type="ECO:0000313" key="2">
    <source>
        <dbReference type="EMBL" id="KZT56854.1"/>
    </source>
</evidence>
<accession>A0A165FJR3</accession>